<sequence>MDTAATIAQYVLAAFMLIAGLTKALRSKEQLRASSPGMAWTEQFSERQITLIGVAEVLGALGLTLPRLTGVLPWLTPVAALALAVTMLGAVVVHARRRELAWVVTPAVLLAGCLFVAWARLSGAA</sequence>
<protein>
    <submittedName>
        <fullName evidence="6">DoxX family protein</fullName>
    </submittedName>
</protein>
<evidence type="ECO:0000256" key="2">
    <source>
        <dbReference type="ARBA" id="ARBA00022692"/>
    </source>
</evidence>
<evidence type="ECO:0000256" key="3">
    <source>
        <dbReference type="ARBA" id="ARBA00022989"/>
    </source>
</evidence>
<dbReference type="AlphaFoldDB" id="A0A6A9UZX3"/>
<evidence type="ECO:0000256" key="4">
    <source>
        <dbReference type="ARBA" id="ARBA00023136"/>
    </source>
</evidence>
<dbReference type="Proteomes" id="UP000435304">
    <property type="component" value="Unassembled WGS sequence"/>
</dbReference>
<feature type="transmembrane region" description="Helical" evidence="5">
    <location>
        <begin position="100"/>
        <end position="119"/>
    </location>
</feature>
<feature type="transmembrane region" description="Helical" evidence="5">
    <location>
        <begin position="74"/>
        <end position="93"/>
    </location>
</feature>
<keyword evidence="2 5" id="KW-0812">Transmembrane</keyword>
<dbReference type="RefSeq" id="WP_156607095.1">
    <property type="nucleotide sequence ID" value="NZ_WPCU01000002.1"/>
</dbReference>
<dbReference type="Pfam" id="PF13564">
    <property type="entry name" value="DoxX_2"/>
    <property type="match status" value="1"/>
</dbReference>
<evidence type="ECO:0000256" key="1">
    <source>
        <dbReference type="ARBA" id="ARBA00004141"/>
    </source>
</evidence>
<feature type="transmembrane region" description="Helical" evidence="5">
    <location>
        <begin position="49"/>
        <end position="68"/>
    </location>
</feature>
<keyword evidence="3 5" id="KW-1133">Transmembrane helix</keyword>
<proteinExistence type="predicted"/>
<evidence type="ECO:0000313" key="7">
    <source>
        <dbReference type="Proteomes" id="UP000435304"/>
    </source>
</evidence>
<dbReference type="EMBL" id="WPCU01000002">
    <property type="protein sequence ID" value="MVA74589.1"/>
    <property type="molecule type" value="Genomic_DNA"/>
</dbReference>
<reference evidence="6 7" key="1">
    <citation type="submission" date="2019-12" db="EMBL/GenBank/DDBJ databases">
        <title>Auraticoccus cholistani sp. nov., an actinomycete isolated from soil of Cholistan desert.</title>
        <authorList>
            <person name="Cheema M.T."/>
        </authorList>
    </citation>
    <scope>NUCLEOTIDE SEQUENCE [LARGE SCALE GENOMIC DNA]</scope>
    <source>
        <strain evidence="6 7">F435</strain>
    </source>
</reference>
<feature type="transmembrane region" description="Helical" evidence="5">
    <location>
        <begin position="6"/>
        <end position="25"/>
    </location>
</feature>
<evidence type="ECO:0000313" key="6">
    <source>
        <dbReference type="EMBL" id="MVA74589.1"/>
    </source>
</evidence>
<name>A0A6A9UZX3_9ACTN</name>
<keyword evidence="4 5" id="KW-0472">Membrane</keyword>
<gene>
    <name evidence="6" type="ORF">GC722_00845</name>
</gene>
<dbReference type="GO" id="GO:0016020">
    <property type="term" value="C:membrane"/>
    <property type="evidence" value="ECO:0007669"/>
    <property type="project" value="UniProtKB-SubCell"/>
</dbReference>
<comment type="caution">
    <text evidence="6">The sequence shown here is derived from an EMBL/GenBank/DDBJ whole genome shotgun (WGS) entry which is preliminary data.</text>
</comment>
<accession>A0A6A9UZX3</accession>
<comment type="subcellular location">
    <subcellularLocation>
        <location evidence="1">Membrane</location>
        <topology evidence="1">Multi-pass membrane protein</topology>
    </subcellularLocation>
</comment>
<keyword evidence="7" id="KW-1185">Reference proteome</keyword>
<organism evidence="6 7">
    <name type="scientific">Auraticoccus cholistanensis</name>
    <dbReference type="NCBI Taxonomy" id="2656650"/>
    <lineage>
        <taxon>Bacteria</taxon>
        <taxon>Bacillati</taxon>
        <taxon>Actinomycetota</taxon>
        <taxon>Actinomycetes</taxon>
        <taxon>Propionibacteriales</taxon>
        <taxon>Propionibacteriaceae</taxon>
        <taxon>Auraticoccus</taxon>
    </lineage>
</organism>
<dbReference type="InterPro" id="IPR032808">
    <property type="entry name" value="DoxX"/>
</dbReference>
<evidence type="ECO:0000256" key="5">
    <source>
        <dbReference type="SAM" id="Phobius"/>
    </source>
</evidence>